<dbReference type="AlphaFoldDB" id="A0A0S4PRV5"/>
<sequence length="54" mass="6291">MRDYNVFLVVFSLDYHILGEKVENNASYLEKIQKTYQSLESLHYFSAPCIAKSS</sequence>
<dbReference type="Proteomes" id="UP000064525">
    <property type="component" value="Chromosome I"/>
</dbReference>
<proteinExistence type="predicted"/>
<dbReference type="EMBL" id="LN907858">
    <property type="protein sequence ID" value="CUU38949.1"/>
    <property type="molecule type" value="Genomic_DNA"/>
</dbReference>
<dbReference type="RefSeq" id="WP_156407262.1">
    <property type="nucleotide sequence ID" value="NZ_CAJTQN010000008.1"/>
</dbReference>
<dbReference type="GeneID" id="78152235"/>
<organism evidence="1 2">
    <name type="scientific">Helicobacter typhlonius</name>
    <dbReference type="NCBI Taxonomy" id="76936"/>
    <lineage>
        <taxon>Bacteria</taxon>
        <taxon>Pseudomonadati</taxon>
        <taxon>Campylobacterota</taxon>
        <taxon>Epsilonproteobacteria</taxon>
        <taxon>Campylobacterales</taxon>
        <taxon>Helicobacteraceae</taxon>
        <taxon>Helicobacter</taxon>
    </lineage>
</organism>
<gene>
    <name evidence="1" type="ORF">BN2458_PEG0062</name>
</gene>
<protein>
    <submittedName>
        <fullName evidence="1">Uncharacterized protein</fullName>
    </submittedName>
</protein>
<evidence type="ECO:0000313" key="1">
    <source>
        <dbReference type="EMBL" id="CUU38949.1"/>
    </source>
</evidence>
<accession>A0A0S4PRV5</accession>
<name>A0A0S4PRV5_9HELI</name>
<reference evidence="2" key="1">
    <citation type="submission" date="2015-11" db="EMBL/GenBank/DDBJ databases">
        <authorList>
            <person name="Anvar S.Y."/>
        </authorList>
    </citation>
    <scope>NUCLEOTIDE SEQUENCE [LARGE SCALE GENOMIC DNA]</scope>
</reference>
<dbReference type="KEGG" id="hty:BN2458_PEG0062"/>
<evidence type="ECO:0000313" key="2">
    <source>
        <dbReference type="Proteomes" id="UP000064525"/>
    </source>
</evidence>